<protein>
    <submittedName>
        <fullName evidence="2">Uncharacterized protein</fullName>
    </submittedName>
</protein>
<evidence type="ECO:0000313" key="3">
    <source>
        <dbReference type="Proteomes" id="UP000709959"/>
    </source>
</evidence>
<feature type="transmembrane region" description="Helical" evidence="1">
    <location>
        <begin position="52"/>
        <end position="69"/>
    </location>
</feature>
<dbReference type="Proteomes" id="UP000709959">
    <property type="component" value="Unassembled WGS sequence"/>
</dbReference>
<keyword evidence="1" id="KW-1133">Transmembrane helix</keyword>
<dbReference type="AlphaFoldDB" id="A0A936F299"/>
<name>A0A936F299_9BACT</name>
<feature type="transmembrane region" description="Helical" evidence="1">
    <location>
        <begin position="123"/>
        <end position="145"/>
    </location>
</feature>
<evidence type="ECO:0000256" key="1">
    <source>
        <dbReference type="SAM" id="Phobius"/>
    </source>
</evidence>
<feature type="transmembrane region" description="Helical" evidence="1">
    <location>
        <begin position="76"/>
        <end position="103"/>
    </location>
</feature>
<keyword evidence="1" id="KW-0472">Membrane</keyword>
<organism evidence="2 3">
    <name type="scientific">Candidatus Geothrix odensensis</name>
    <dbReference type="NCBI Taxonomy" id="2954440"/>
    <lineage>
        <taxon>Bacteria</taxon>
        <taxon>Pseudomonadati</taxon>
        <taxon>Acidobacteriota</taxon>
        <taxon>Holophagae</taxon>
        <taxon>Holophagales</taxon>
        <taxon>Holophagaceae</taxon>
        <taxon>Geothrix</taxon>
    </lineage>
</organism>
<accession>A0A936F299</accession>
<evidence type="ECO:0000313" key="2">
    <source>
        <dbReference type="EMBL" id="MBK8572814.1"/>
    </source>
</evidence>
<feature type="transmembrane region" description="Helical" evidence="1">
    <location>
        <begin position="12"/>
        <end position="32"/>
    </location>
</feature>
<reference evidence="2 3" key="1">
    <citation type="submission" date="2020-10" db="EMBL/GenBank/DDBJ databases">
        <title>Connecting structure to function with the recovery of over 1000 high-quality activated sludge metagenome-assembled genomes encoding full-length rRNA genes using long-read sequencing.</title>
        <authorList>
            <person name="Singleton C.M."/>
            <person name="Petriglieri F."/>
            <person name="Kristensen J.M."/>
            <person name="Kirkegaard R.H."/>
            <person name="Michaelsen T.Y."/>
            <person name="Andersen M.H."/>
            <person name="Karst S.M."/>
            <person name="Dueholm M.S."/>
            <person name="Nielsen P.H."/>
            <person name="Albertsen M."/>
        </authorList>
    </citation>
    <scope>NUCLEOTIDE SEQUENCE [LARGE SCALE GENOMIC DNA]</scope>
    <source>
        <strain evidence="2">OdNE_18-Q3-R46-58_MAXAC.008</strain>
    </source>
</reference>
<comment type="caution">
    <text evidence="2">The sequence shown here is derived from an EMBL/GenBank/DDBJ whole genome shotgun (WGS) entry which is preliminary data.</text>
</comment>
<gene>
    <name evidence="2" type="ORF">IPN91_09255</name>
</gene>
<proteinExistence type="predicted"/>
<keyword evidence="1" id="KW-0812">Transmembrane</keyword>
<sequence length="152" mass="16558">MHYLVKLLGHLVVLEVSLLLLATLVLACSFLLQLNPWLIMGPLPLQSFGRFLAYSLLASVAVATFQTWLSMRVPGLWVGLVIGLLGSWCALKLAGASAWSQVIPWGLAAKMASVFERWRPLPWGHVAGNLAVGLLLAILGMADFVRRSEPRA</sequence>
<dbReference type="PROSITE" id="PS51257">
    <property type="entry name" value="PROKAR_LIPOPROTEIN"/>
    <property type="match status" value="1"/>
</dbReference>
<dbReference type="EMBL" id="JADKCH010000009">
    <property type="protein sequence ID" value="MBK8572814.1"/>
    <property type="molecule type" value="Genomic_DNA"/>
</dbReference>